<dbReference type="GO" id="GO:0005667">
    <property type="term" value="C:transcription regulator complex"/>
    <property type="evidence" value="ECO:0007669"/>
    <property type="project" value="TreeGrafter"/>
</dbReference>
<dbReference type="OrthoDB" id="1644505at2759"/>
<protein>
    <submittedName>
        <fullName evidence="7">Uncharacterized protein</fullName>
    </submittedName>
</protein>
<dbReference type="GO" id="GO:0006357">
    <property type="term" value="P:regulation of transcription by RNA polymerase II"/>
    <property type="evidence" value="ECO:0007669"/>
    <property type="project" value="TreeGrafter"/>
</dbReference>
<organism evidence="7 8">
    <name type="scientific">Kingdonia uniflora</name>
    <dbReference type="NCBI Taxonomy" id="39325"/>
    <lineage>
        <taxon>Eukaryota</taxon>
        <taxon>Viridiplantae</taxon>
        <taxon>Streptophyta</taxon>
        <taxon>Embryophyta</taxon>
        <taxon>Tracheophyta</taxon>
        <taxon>Spermatophyta</taxon>
        <taxon>Magnoliopsida</taxon>
        <taxon>Ranunculales</taxon>
        <taxon>Circaeasteraceae</taxon>
        <taxon>Kingdonia</taxon>
    </lineage>
</organism>
<dbReference type="EMBL" id="JACGCM010001726">
    <property type="protein sequence ID" value="KAF6150900.1"/>
    <property type="molecule type" value="Genomic_DNA"/>
</dbReference>
<comment type="subcellular location">
    <subcellularLocation>
        <location evidence="1">Nucleus</location>
    </subcellularLocation>
</comment>
<dbReference type="InterPro" id="IPR021629">
    <property type="entry name" value="Mediator_Med23"/>
</dbReference>
<evidence type="ECO:0000313" key="7">
    <source>
        <dbReference type="EMBL" id="KAF6150900.1"/>
    </source>
</evidence>
<comment type="caution">
    <text evidence="7">The sequence shown here is derived from an EMBL/GenBank/DDBJ whole genome shotgun (WGS) entry which is preliminary data.</text>
</comment>
<dbReference type="GO" id="GO:0016592">
    <property type="term" value="C:mediator complex"/>
    <property type="evidence" value="ECO:0007669"/>
    <property type="project" value="TreeGrafter"/>
</dbReference>
<evidence type="ECO:0000256" key="5">
    <source>
        <dbReference type="ARBA" id="ARBA00023242"/>
    </source>
</evidence>
<name>A0A7J7M7Y8_9MAGN</name>
<dbReference type="Proteomes" id="UP000541444">
    <property type="component" value="Unassembled WGS sequence"/>
</dbReference>
<feature type="transmembrane region" description="Helical" evidence="6">
    <location>
        <begin position="118"/>
        <end position="136"/>
    </location>
</feature>
<reference evidence="7 8" key="1">
    <citation type="journal article" date="2020" name="IScience">
        <title>Genome Sequencing of the Endangered Kingdonia uniflora (Circaeasteraceae, Ranunculales) Reveals Potential Mechanisms of Evolutionary Specialization.</title>
        <authorList>
            <person name="Sun Y."/>
            <person name="Deng T."/>
            <person name="Zhang A."/>
            <person name="Moore M.J."/>
            <person name="Landis J.B."/>
            <person name="Lin N."/>
            <person name="Zhang H."/>
            <person name="Zhang X."/>
            <person name="Huang J."/>
            <person name="Zhang X."/>
            <person name="Sun H."/>
            <person name="Wang H."/>
        </authorList>
    </citation>
    <scope>NUCLEOTIDE SEQUENCE [LARGE SCALE GENOMIC DNA]</scope>
    <source>
        <strain evidence="7">TB1705</strain>
        <tissue evidence="7">Leaf</tissue>
    </source>
</reference>
<dbReference type="GO" id="GO:0010628">
    <property type="term" value="P:positive regulation of gene expression"/>
    <property type="evidence" value="ECO:0007669"/>
    <property type="project" value="TreeGrafter"/>
</dbReference>
<sequence length="147" mass="16671">MRQNATHVRPVAPRGCDGYAMQFQVALNISVTFASASDYLGSVHSDCPRGPEPGNVVALLHSFFSSLPQEWLEGTHAIIKHLRPVTSVAMLRITFRIMGPLLPRLAFTRQLFMKVNNFYLFVIYTYMYIYIAIHMIDILEFSVITST</sequence>
<evidence type="ECO:0000256" key="4">
    <source>
        <dbReference type="ARBA" id="ARBA00023163"/>
    </source>
</evidence>
<keyword evidence="6" id="KW-0472">Membrane</keyword>
<evidence type="ECO:0000313" key="8">
    <source>
        <dbReference type="Proteomes" id="UP000541444"/>
    </source>
</evidence>
<dbReference type="PANTHER" id="PTHR12691:SF10">
    <property type="entry name" value="MEDIATOR OF RNA POLYMERASE II TRANSCRIPTION SUBUNIT 23"/>
    <property type="match status" value="1"/>
</dbReference>
<dbReference type="PANTHER" id="PTHR12691">
    <property type="entry name" value="MEDIATOR OF RNA POLYMERASE II TRANSCRIPTION SUBUNIT 23"/>
    <property type="match status" value="1"/>
</dbReference>
<gene>
    <name evidence="7" type="ORF">GIB67_020983</name>
</gene>
<evidence type="ECO:0000256" key="2">
    <source>
        <dbReference type="ARBA" id="ARBA00010222"/>
    </source>
</evidence>
<keyword evidence="6" id="KW-1133">Transmembrane helix</keyword>
<comment type="similarity">
    <text evidence="2">Belongs to the Mediator complex subunit 23 family.</text>
</comment>
<dbReference type="AlphaFoldDB" id="A0A7J7M7Y8"/>
<keyword evidence="5" id="KW-0539">Nucleus</keyword>
<keyword evidence="4" id="KW-0804">Transcription</keyword>
<evidence type="ECO:0000256" key="3">
    <source>
        <dbReference type="ARBA" id="ARBA00023015"/>
    </source>
</evidence>
<accession>A0A7J7M7Y8</accession>
<keyword evidence="6" id="KW-0812">Transmembrane</keyword>
<keyword evidence="8" id="KW-1185">Reference proteome</keyword>
<evidence type="ECO:0000256" key="1">
    <source>
        <dbReference type="ARBA" id="ARBA00004123"/>
    </source>
</evidence>
<keyword evidence="3" id="KW-0805">Transcription regulation</keyword>
<evidence type="ECO:0000256" key="6">
    <source>
        <dbReference type="SAM" id="Phobius"/>
    </source>
</evidence>
<proteinExistence type="inferred from homology"/>